<dbReference type="GO" id="GO:0000160">
    <property type="term" value="P:phosphorelay signal transduction system"/>
    <property type="evidence" value="ECO:0007669"/>
    <property type="project" value="InterPro"/>
</dbReference>
<feature type="domain" description="HPt" evidence="2">
    <location>
        <begin position="29"/>
        <end position="120"/>
    </location>
</feature>
<sequence length="120" mass="13181">MTAIPRAIEMVRELVPDLDGRISQFEVETFEMDQELIGAFCEELARVGGDLQAGLDESDEEKIRVAAHSVKGMGGTMGLPEISVLAQDIELAVRSGDQDRSKTLCLALVQWSREFVTANQ</sequence>
<dbReference type="PROSITE" id="PS50894">
    <property type="entry name" value="HPT"/>
    <property type="match status" value="1"/>
</dbReference>
<keyword evidence="4" id="KW-1185">Reference proteome</keyword>
<evidence type="ECO:0000259" key="2">
    <source>
        <dbReference type="PROSITE" id="PS50894"/>
    </source>
</evidence>
<protein>
    <recommendedName>
        <fullName evidence="2">HPt domain-containing protein</fullName>
    </recommendedName>
</protein>
<dbReference type="EMBL" id="CP047593">
    <property type="protein sequence ID" value="QHI68198.1"/>
    <property type="molecule type" value="Genomic_DNA"/>
</dbReference>
<gene>
    <name evidence="3" type="ORF">GT409_01610</name>
</gene>
<dbReference type="Proteomes" id="UP000464954">
    <property type="component" value="Chromosome"/>
</dbReference>
<dbReference type="GO" id="GO:0004672">
    <property type="term" value="F:protein kinase activity"/>
    <property type="evidence" value="ECO:0007669"/>
    <property type="project" value="UniProtKB-ARBA"/>
</dbReference>
<evidence type="ECO:0000313" key="4">
    <source>
        <dbReference type="Proteomes" id="UP000464954"/>
    </source>
</evidence>
<dbReference type="InterPro" id="IPR036641">
    <property type="entry name" value="HPT_dom_sf"/>
</dbReference>
<dbReference type="KEGG" id="taer:GT409_01610"/>
<organism evidence="3 4">
    <name type="scientific">Tichowtungia aerotolerans</name>
    <dbReference type="NCBI Taxonomy" id="2697043"/>
    <lineage>
        <taxon>Bacteria</taxon>
        <taxon>Pseudomonadati</taxon>
        <taxon>Kiritimatiellota</taxon>
        <taxon>Tichowtungiia</taxon>
        <taxon>Tichowtungiales</taxon>
        <taxon>Tichowtungiaceae</taxon>
        <taxon>Tichowtungia</taxon>
    </lineage>
</organism>
<evidence type="ECO:0000313" key="3">
    <source>
        <dbReference type="EMBL" id="QHI68198.1"/>
    </source>
</evidence>
<evidence type="ECO:0000256" key="1">
    <source>
        <dbReference type="PROSITE-ProRule" id="PRU00110"/>
    </source>
</evidence>
<keyword evidence="1" id="KW-0597">Phosphoprotein</keyword>
<name>A0A6P1M7P7_9BACT</name>
<dbReference type="AlphaFoldDB" id="A0A6P1M7P7"/>
<dbReference type="RefSeq" id="WP_160626287.1">
    <property type="nucleotide sequence ID" value="NZ_CP047593.1"/>
</dbReference>
<dbReference type="Gene3D" id="1.20.120.160">
    <property type="entry name" value="HPT domain"/>
    <property type="match status" value="1"/>
</dbReference>
<proteinExistence type="predicted"/>
<dbReference type="SUPFAM" id="SSF47226">
    <property type="entry name" value="Histidine-containing phosphotransfer domain, HPT domain"/>
    <property type="match status" value="1"/>
</dbReference>
<dbReference type="CDD" id="cd00088">
    <property type="entry name" value="HPT"/>
    <property type="match status" value="1"/>
</dbReference>
<reference evidence="3 4" key="1">
    <citation type="submission" date="2020-01" db="EMBL/GenBank/DDBJ databases">
        <title>Ponticoccus aerotolerans gen. nov., sp. nov., an anaerobic bacterium and proposal of Ponticoccusceae fam. nov., Ponticoccusles ord. nov. and Ponticoccuse classis nov. in the phylum Kiritimatiellaeota.</title>
        <authorList>
            <person name="Zhou L.Y."/>
            <person name="Du Z.J."/>
        </authorList>
    </citation>
    <scope>NUCLEOTIDE SEQUENCE [LARGE SCALE GENOMIC DNA]</scope>
    <source>
        <strain evidence="3 4">S-5007</strain>
    </source>
</reference>
<dbReference type="InterPro" id="IPR008207">
    <property type="entry name" value="Sig_transdc_His_kin_Hpt_dom"/>
</dbReference>
<accession>A0A6P1M7P7</accession>
<feature type="modified residue" description="Phosphohistidine" evidence="1">
    <location>
        <position position="68"/>
    </location>
</feature>
<dbReference type="Pfam" id="PF01627">
    <property type="entry name" value="Hpt"/>
    <property type="match status" value="1"/>
</dbReference>